<evidence type="ECO:0000256" key="6">
    <source>
        <dbReference type="ARBA" id="ARBA00022729"/>
    </source>
</evidence>
<feature type="domain" description="Porin" evidence="12">
    <location>
        <begin position="8"/>
        <end position="343"/>
    </location>
</feature>
<gene>
    <name evidence="13" type="ORF">IAC56_00390</name>
</gene>
<comment type="subcellular location">
    <subcellularLocation>
        <location evidence="1">Cell outer membrane</location>
        <topology evidence="1">Multi-pass membrane protein</topology>
    </subcellularLocation>
</comment>
<proteinExistence type="predicted"/>
<keyword evidence="3" id="KW-0813">Transport</keyword>
<keyword evidence="5" id="KW-0812">Transmembrane</keyword>
<dbReference type="Pfam" id="PF13609">
    <property type="entry name" value="Porin_4"/>
    <property type="match status" value="1"/>
</dbReference>
<dbReference type="GO" id="GO:0006811">
    <property type="term" value="P:monoatomic ion transport"/>
    <property type="evidence" value="ECO:0007669"/>
    <property type="project" value="UniProtKB-KW"/>
</dbReference>
<keyword evidence="10" id="KW-0998">Cell outer membrane</keyword>
<organism evidence="13 14">
    <name type="scientific">Candidatus Aphodousia faecigallinarum</name>
    <dbReference type="NCBI Taxonomy" id="2840677"/>
    <lineage>
        <taxon>Bacteria</taxon>
        <taxon>Pseudomonadati</taxon>
        <taxon>Pseudomonadota</taxon>
        <taxon>Betaproteobacteria</taxon>
        <taxon>Burkholderiales</taxon>
        <taxon>Sutterellaceae</taxon>
        <taxon>Sutterellaceae incertae sedis</taxon>
        <taxon>Candidatus Aphodousia</taxon>
    </lineage>
</organism>
<comment type="subunit">
    <text evidence="2">Homotrimer.</text>
</comment>
<keyword evidence="7" id="KW-0406">Ion transport</keyword>
<dbReference type="PANTHER" id="PTHR34501">
    <property type="entry name" value="PROTEIN YDDL-RELATED"/>
    <property type="match status" value="1"/>
</dbReference>
<keyword evidence="4" id="KW-1134">Transmembrane beta strand</keyword>
<evidence type="ECO:0000256" key="7">
    <source>
        <dbReference type="ARBA" id="ARBA00023065"/>
    </source>
</evidence>
<evidence type="ECO:0000256" key="5">
    <source>
        <dbReference type="ARBA" id="ARBA00022692"/>
    </source>
</evidence>
<dbReference type="InterPro" id="IPR023614">
    <property type="entry name" value="Porin_dom_sf"/>
</dbReference>
<dbReference type="EMBL" id="DVMY01000012">
    <property type="protein sequence ID" value="HIU36729.1"/>
    <property type="molecule type" value="Genomic_DNA"/>
</dbReference>
<dbReference type="InterPro" id="IPR033900">
    <property type="entry name" value="Gram_neg_porin_domain"/>
</dbReference>
<evidence type="ECO:0000256" key="10">
    <source>
        <dbReference type="ARBA" id="ARBA00023237"/>
    </source>
</evidence>
<dbReference type="GO" id="GO:0009279">
    <property type="term" value="C:cell outer membrane"/>
    <property type="evidence" value="ECO:0007669"/>
    <property type="project" value="UniProtKB-SubCell"/>
</dbReference>
<dbReference type="InterPro" id="IPR050298">
    <property type="entry name" value="Gram-neg_bact_OMP"/>
</dbReference>
<keyword evidence="8" id="KW-0626">Porin</keyword>
<dbReference type="AlphaFoldDB" id="A0A9D1LEG6"/>
<evidence type="ECO:0000256" key="3">
    <source>
        <dbReference type="ARBA" id="ARBA00022448"/>
    </source>
</evidence>
<evidence type="ECO:0000256" key="9">
    <source>
        <dbReference type="ARBA" id="ARBA00023136"/>
    </source>
</evidence>
<evidence type="ECO:0000259" key="12">
    <source>
        <dbReference type="Pfam" id="PF13609"/>
    </source>
</evidence>
<feature type="signal peptide" evidence="11">
    <location>
        <begin position="1"/>
        <end position="21"/>
    </location>
</feature>
<evidence type="ECO:0000256" key="4">
    <source>
        <dbReference type="ARBA" id="ARBA00022452"/>
    </source>
</evidence>
<dbReference type="CDD" id="cd00342">
    <property type="entry name" value="gram_neg_porins"/>
    <property type="match status" value="1"/>
</dbReference>
<protein>
    <submittedName>
        <fullName evidence="13">Porin</fullName>
    </submittedName>
</protein>
<evidence type="ECO:0000256" key="8">
    <source>
        <dbReference type="ARBA" id="ARBA00023114"/>
    </source>
</evidence>
<keyword evidence="6 11" id="KW-0732">Signal</keyword>
<name>A0A9D1LEG6_9BURK</name>
<reference evidence="13" key="2">
    <citation type="journal article" date="2021" name="PeerJ">
        <title>Extensive microbial diversity within the chicken gut microbiome revealed by metagenomics and culture.</title>
        <authorList>
            <person name="Gilroy R."/>
            <person name="Ravi A."/>
            <person name="Getino M."/>
            <person name="Pursley I."/>
            <person name="Horton D.L."/>
            <person name="Alikhan N.F."/>
            <person name="Baker D."/>
            <person name="Gharbi K."/>
            <person name="Hall N."/>
            <person name="Watson M."/>
            <person name="Adriaenssens E.M."/>
            <person name="Foster-Nyarko E."/>
            <person name="Jarju S."/>
            <person name="Secka A."/>
            <person name="Antonio M."/>
            <person name="Oren A."/>
            <person name="Chaudhuri R.R."/>
            <person name="La Ragione R."/>
            <person name="Hildebrand F."/>
            <person name="Pallen M.J."/>
        </authorList>
    </citation>
    <scope>NUCLEOTIDE SEQUENCE</scope>
    <source>
        <strain evidence="13">7463</strain>
    </source>
</reference>
<evidence type="ECO:0000256" key="2">
    <source>
        <dbReference type="ARBA" id="ARBA00011233"/>
    </source>
</evidence>
<dbReference type="Gene3D" id="2.40.160.10">
    <property type="entry name" value="Porin"/>
    <property type="match status" value="1"/>
</dbReference>
<accession>A0A9D1LEG6</accession>
<evidence type="ECO:0000256" key="1">
    <source>
        <dbReference type="ARBA" id="ARBA00004571"/>
    </source>
</evidence>
<comment type="caution">
    <text evidence="13">The sequence shown here is derived from an EMBL/GenBank/DDBJ whole genome shotgun (WGS) entry which is preliminary data.</text>
</comment>
<evidence type="ECO:0000313" key="14">
    <source>
        <dbReference type="Proteomes" id="UP000824083"/>
    </source>
</evidence>
<evidence type="ECO:0000256" key="11">
    <source>
        <dbReference type="SAM" id="SignalP"/>
    </source>
</evidence>
<feature type="chain" id="PRO_5038526872" evidence="11">
    <location>
        <begin position="22"/>
        <end position="366"/>
    </location>
</feature>
<dbReference type="Proteomes" id="UP000824083">
    <property type="component" value="Unassembled WGS sequence"/>
</dbReference>
<dbReference type="GO" id="GO:0015288">
    <property type="term" value="F:porin activity"/>
    <property type="evidence" value="ECO:0007669"/>
    <property type="project" value="UniProtKB-KW"/>
</dbReference>
<dbReference type="GO" id="GO:0046930">
    <property type="term" value="C:pore complex"/>
    <property type="evidence" value="ECO:0007669"/>
    <property type="project" value="UniProtKB-KW"/>
</dbReference>
<dbReference type="PANTHER" id="PTHR34501:SF9">
    <property type="entry name" value="MAJOR OUTER MEMBRANE PROTEIN P.IA"/>
    <property type="match status" value="1"/>
</dbReference>
<sequence>MLRKTLIACALATCGLSSAHAMSVEVYGLVDYGFSLSNTSGNAENAIHNDWNFEMKSGMRNSSRVGFRGTEDLGNGYKVHFVLENQFLADTGALQDSSSFFARESSIAVSGPFGKLTLGKVGKLRSPVGTTALASTVTNPFGSAMSNFVAGTKTVTSGDYLTVNNAVTYASPDMAGLRLYAQYSFANTDEGDYVDDDDRYMALGARYTNGPLMVTGIVDTINLKHNHDRGEQPTTVTVLGSYDFGFLKPYAFVHYFENGTINTMGGYIKANNADTYDGFGAGLSLQWPIGNGRAKVGVGYMDAEYSDSPIKNDVTRYTVQAGYDYVLTKRTHLYTDIGFAQQDQETSDGKTNLKGYEWLAGIVHYF</sequence>
<keyword evidence="9" id="KW-0472">Membrane</keyword>
<evidence type="ECO:0000313" key="13">
    <source>
        <dbReference type="EMBL" id="HIU36729.1"/>
    </source>
</evidence>
<reference evidence="13" key="1">
    <citation type="submission" date="2020-10" db="EMBL/GenBank/DDBJ databases">
        <authorList>
            <person name="Gilroy R."/>
        </authorList>
    </citation>
    <scope>NUCLEOTIDE SEQUENCE</scope>
    <source>
        <strain evidence="13">7463</strain>
    </source>
</reference>
<dbReference type="SUPFAM" id="SSF56935">
    <property type="entry name" value="Porins"/>
    <property type="match status" value="1"/>
</dbReference>